<dbReference type="Proteomes" id="UP001211907">
    <property type="component" value="Unassembled WGS sequence"/>
</dbReference>
<dbReference type="Gene3D" id="3.10.28.10">
    <property type="entry name" value="Homing endonucleases"/>
    <property type="match status" value="1"/>
</dbReference>
<feature type="non-terminal residue" evidence="1">
    <location>
        <position position="1"/>
    </location>
</feature>
<evidence type="ECO:0000313" key="2">
    <source>
        <dbReference type="Proteomes" id="UP001211907"/>
    </source>
</evidence>
<proteinExistence type="predicted"/>
<dbReference type="AlphaFoldDB" id="A0AAD5XEI2"/>
<name>A0AAD5XEI2_9FUNG</name>
<sequence length="142" mass="15888">GEGTFGVKGLSPYFQVAQHDRSLMVLQAISAYIAQLTQLPTFSLNTGTPNPIFALNNLTNVWTLSLSDVDVIHDYFVYFLASMPFQTRKGVDFYYWSIVVYAHKFGFFYLAEGRALVVAIAAYSKARGALQQQPKRKFCGNA</sequence>
<organism evidence="1 2">
    <name type="scientific">Physocladia obscura</name>
    <dbReference type="NCBI Taxonomy" id="109957"/>
    <lineage>
        <taxon>Eukaryota</taxon>
        <taxon>Fungi</taxon>
        <taxon>Fungi incertae sedis</taxon>
        <taxon>Chytridiomycota</taxon>
        <taxon>Chytridiomycota incertae sedis</taxon>
        <taxon>Chytridiomycetes</taxon>
        <taxon>Chytridiales</taxon>
        <taxon>Chytriomycetaceae</taxon>
        <taxon>Physocladia</taxon>
    </lineage>
</organism>
<gene>
    <name evidence="1" type="ORF">HK100_001972</name>
</gene>
<comment type="caution">
    <text evidence="1">The sequence shown here is derived from an EMBL/GenBank/DDBJ whole genome shotgun (WGS) entry which is preliminary data.</text>
</comment>
<dbReference type="SUPFAM" id="SSF55608">
    <property type="entry name" value="Homing endonucleases"/>
    <property type="match status" value="1"/>
</dbReference>
<accession>A0AAD5XEI2</accession>
<evidence type="ECO:0000313" key="1">
    <source>
        <dbReference type="EMBL" id="KAJ3113456.1"/>
    </source>
</evidence>
<dbReference type="InterPro" id="IPR027434">
    <property type="entry name" value="Homing_endonucl"/>
</dbReference>
<keyword evidence="2" id="KW-1185">Reference proteome</keyword>
<dbReference type="EMBL" id="JADGJH010001447">
    <property type="protein sequence ID" value="KAJ3113456.1"/>
    <property type="molecule type" value="Genomic_DNA"/>
</dbReference>
<reference evidence="1" key="1">
    <citation type="submission" date="2020-05" db="EMBL/GenBank/DDBJ databases">
        <title>Phylogenomic resolution of chytrid fungi.</title>
        <authorList>
            <person name="Stajich J.E."/>
            <person name="Amses K."/>
            <person name="Simmons R."/>
            <person name="Seto K."/>
            <person name="Myers J."/>
            <person name="Bonds A."/>
            <person name="Quandt C.A."/>
            <person name="Barry K."/>
            <person name="Liu P."/>
            <person name="Grigoriev I."/>
            <person name="Longcore J.E."/>
            <person name="James T.Y."/>
        </authorList>
    </citation>
    <scope>NUCLEOTIDE SEQUENCE</scope>
    <source>
        <strain evidence="1">JEL0513</strain>
    </source>
</reference>
<protein>
    <submittedName>
        <fullName evidence="1">Uncharacterized protein</fullName>
    </submittedName>
</protein>